<dbReference type="PANTHER" id="PTHR12548">
    <property type="entry name" value="TRANSCRIPTION FACTOR DP"/>
    <property type="match status" value="1"/>
</dbReference>
<accession>A0A077X4M8</accession>
<dbReference type="GO" id="GO:0000977">
    <property type="term" value="F:RNA polymerase II transcription regulatory region sequence-specific DNA binding"/>
    <property type="evidence" value="ECO:0007669"/>
    <property type="project" value="TreeGrafter"/>
</dbReference>
<dbReference type="PANTHER" id="PTHR12548:SF9">
    <property type="entry name" value="TRANSCRIPTION FACTOR DP"/>
    <property type="match status" value="1"/>
</dbReference>
<evidence type="ECO:0000256" key="4">
    <source>
        <dbReference type="ARBA" id="ARBA00023125"/>
    </source>
</evidence>
<dbReference type="InterPro" id="IPR037241">
    <property type="entry name" value="E2F-DP_heterodim"/>
</dbReference>
<dbReference type="EMBL" id="LK023386">
    <property type="protein sequence ID" value="CDS14268.1"/>
    <property type="molecule type" value="Genomic_DNA"/>
</dbReference>
<dbReference type="SUPFAM" id="SSF144074">
    <property type="entry name" value="E2F-DP heterodimerization region"/>
    <property type="match status" value="1"/>
</dbReference>
<dbReference type="GO" id="GO:0005667">
    <property type="term" value="C:transcription regulator complex"/>
    <property type="evidence" value="ECO:0007669"/>
    <property type="project" value="InterPro"/>
</dbReference>
<keyword evidence="4 7" id="KW-0238">DNA-binding</keyword>
<comment type="subcellular location">
    <subcellularLocation>
        <location evidence="1 7">Nucleus</location>
    </subcellularLocation>
</comment>
<evidence type="ECO:0000256" key="3">
    <source>
        <dbReference type="ARBA" id="ARBA00023015"/>
    </source>
</evidence>
<dbReference type="InterPro" id="IPR014889">
    <property type="entry name" value="Transc_factor_DP_C"/>
</dbReference>
<keyword evidence="6 7" id="KW-0539">Nucleus</keyword>
<evidence type="ECO:0000259" key="9">
    <source>
        <dbReference type="SMART" id="SM01372"/>
    </source>
</evidence>
<dbReference type="InterPro" id="IPR003316">
    <property type="entry name" value="E2F_WHTH_DNA-bd_dom"/>
</dbReference>
<reference evidence="10" key="1">
    <citation type="journal article" date="2014" name="Genome Announc.">
        <title>De novo whole-genome sequence and genome annotation of Lichtheimia ramosa.</title>
        <authorList>
            <person name="Linde J."/>
            <person name="Schwartze V."/>
            <person name="Binder U."/>
            <person name="Lass-Florl C."/>
            <person name="Voigt K."/>
            <person name="Horn F."/>
        </authorList>
    </citation>
    <scope>NUCLEOTIDE SEQUENCE</scope>
    <source>
        <strain evidence="10">JMRC FSU:6197</strain>
    </source>
</reference>
<dbReference type="SUPFAM" id="SSF46785">
    <property type="entry name" value="Winged helix' DNA-binding domain"/>
    <property type="match status" value="1"/>
</dbReference>
<feature type="compositionally biased region" description="Pro residues" evidence="8">
    <location>
        <begin position="24"/>
        <end position="33"/>
    </location>
</feature>
<dbReference type="InterPro" id="IPR015648">
    <property type="entry name" value="Transcrpt_fac_DP"/>
</dbReference>
<evidence type="ECO:0000256" key="2">
    <source>
        <dbReference type="ARBA" id="ARBA00010940"/>
    </source>
</evidence>
<evidence type="ECO:0000256" key="5">
    <source>
        <dbReference type="ARBA" id="ARBA00023163"/>
    </source>
</evidence>
<dbReference type="Pfam" id="PF02319">
    <property type="entry name" value="WHD_E2F_TDP"/>
    <property type="match status" value="1"/>
</dbReference>
<dbReference type="Pfam" id="PF08781">
    <property type="entry name" value="DP"/>
    <property type="match status" value="1"/>
</dbReference>
<dbReference type="InterPro" id="IPR038168">
    <property type="entry name" value="TF_DP_C_sf"/>
</dbReference>
<feature type="compositionally biased region" description="Basic and acidic residues" evidence="8">
    <location>
        <begin position="55"/>
        <end position="64"/>
    </location>
</feature>
<evidence type="ECO:0000256" key="7">
    <source>
        <dbReference type="RuleBase" id="RU003796"/>
    </source>
</evidence>
<dbReference type="GO" id="GO:0051726">
    <property type="term" value="P:regulation of cell cycle"/>
    <property type="evidence" value="ECO:0007669"/>
    <property type="project" value="InterPro"/>
</dbReference>
<protein>
    <recommendedName>
        <fullName evidence="9">E2F/DP family winged-helix DNA-binding domain-containing protein</fullName>
    </recommendedName>
</protein>
<dbReference type="InterPro" id="IPR036390">
    <property type="entry name" value="WH_DNA-bd_sf"/>
</dbReference>
<keyword evidence="5 7" id="KW-0804">Transcription</keyword>
<dbReference type="Gene3D" id="1.20.140.80">
    <property type="entry name" value="Transcription factor DP"/>
    <property type="match status" value="1"/>
</dbReference>
<sequence>MTSAFVPFHQHYHHQHPSKDSVSPPTPPLPSPPLYSSHSPTAAATKLPSLFEPRTTTRDRRDDNAIFDTTPPSLALRPMVIPTKTTTMLHPATSPPFGFSLPPLQNVISSATMEAVSAPTHALCSPPEETEELVSASSPSVSSSSDGSGSRKGSIASLLNSDPELRLGNDHHHHQCHQPSAFPPLSLKRGSCQDESARPKKRKCNDTSSTRRTSTNMRGGSDDDSSRANKGLRHFSKQVCDKVAEKGVTTYNEVADELALDIRANMDNEKRSFDQKNIRRRVYDALNVFMAMDIIAKDKKQIKWLGIPSYFGGNHNHHQQQNQQQSLSDVEMERYLELQKLVDQEERRQAHLLSSMDHTRGLIQDKLAQHLQLCNLVWRNQHSQHHRFLSSQDKISLPFFIIASQDDAHVQVANDGLSAEISQTSSDAMDEQMVFEDADVLRCLGLNRLSKEQLAAWLPDPSWQSLLSSRSSMYDDSIYIRSSADMVSATSS</sequence>
<dbReference type="Gene3D" id="1.10.10.10">
    <property type="entry name" value="Winged helix-like DNA-binding domain superfamily/Winged helix DNA-binding domain"/>
    <property type="match status" value="1"/>
</dbReference>
<feature type="region of interest" description="Disordered" evidence="8">
    <location>
        <begin position="119"/>
        <end position="230"/>
    </location>
</feature>
<keyword evidence="3 7" id="KW-0805">Transcription regulation</keyword>
<name>A0A077X4M8_9FUNG</name>
<evidence type="ECO:0000256" key="6">
    <source>
        <dbReference type="ARBA" id="ARBA00023242"/>
    </source>
</evidence>
<feature type="domain" description="E2F/DP family winged-helix DNA-binding" evidence="9">
    <location>
        <begin position="227"/>
        <end position="306"/>
    </location>
</feature>
<dbReference type="AlphaFoldDB" id="A0A077X4M8"/>
<dbReference type="FunFam" id="1.10.10.10:FF:000047">
    <property type="entry name" value="Transcription factor"/>
    <property type="match status" value="1"/>
</dbReference>
<proteinExistence type="inferred from homology"/>
<feature type="region of interest" description="Disordered" evidence="8">
    <location>
        <begin position="10"/>
        <end position="71"/>
    </location>
</feature>
<dbReference type="OrthoDB" id="552115at2759"/>
<gene>
    <name evidence="10" type="ORF">LRAMOSA06438</name>
</gene>
<evidence type="ECO:0000256" key="8">
    <source>
        <dbReference type="SAM" id="MobiDB-lite"/>
    </source>
</evidence>
<evidence type="ECO:0000313" key="10">
    <source>
        <dbReference type="EMBL" id="CDS14268.1"/>
    </source>
</evidence>
<organism evidence="10">
    <name type="scientific">Lichtheimia ramosa</name>
    <dbReference type="NCBI Taxonomy" id="688394"/>
    <lineage>
        <taxon>Eukaryota</taxon>
        <taxon>Fungi</taxon>
        <taxon>Fungi incertae sedis</taxon>
        <taxon>Mucoromycota</taxon>
        <taxon>Mucoromycotina</taxon>
        <taxon>Mucoromycetes</taxon>
        <taxon>Mucorales</taxon>
        <taxon>Lichtheimiaceae</taxon>
        <taxon>Lichtheimia</taxon>
    </lineage>
</organism>
<feature type="compositionally biased region" description="Low complexity" evidence="8">
    <location>
        <begin position="135"/>
        <end position="154"/>
    </location>
</feature>
<dbReference type="SMART" id="SM01372">
    <property type="entry name" value="E2F_TDP"/>
    <property type="match status" value="1"/>
</dbReference>
<dbReference type="GO" id="GO:0005634">
    <property type="term" value="C:nucleus"/>
    <property type="evidence" value="ECO:0007669"/>
    <property type="project" value="UniProtKB-SubCell"/>
</dbReference>
<dbReference type="GO" id="GO:0000981">
    <property type="term" value="F:DNA-binding transcription factor activity, RNA polymerase II-specific"/>
    <property type="evidence" value="ECO:0007669"/>
    <property type="project" value="TreeGrafter"/>
</dbReference>
<dbReference type="InterPro" id="IPR036388">
    <property type="entry name" value="WH-like_DNA-bd_sf"/>
</dbReference>
<comment type="similarity">
    <text evidence="2 7">Belongs to the E2F/DP family.</text>
</comment>
<evidence type="ECO:0000256" key="1">
    <source>
        <dbReference type="ARBA" id="ARBA00004123"/>
    </source>
</evidence>